<dbReference type="AlphaFoldDB" id="A0A1X6WNQ1"/>
<dbReference type="Gene3D" id="3.40.720.10">
    <property type="entry name" value="Alkaline Phosphatase, subunit A"/>
    <property type="match status" value="1"/>
</dbReference>
<dbReference type="RefSeq" id="WP_086951543.1">
    <property type="nucleotide sequence ID" value="NZ_FWFD01000009.1"/>
</dbReference>
<evidence type="ECO:0000313" key="2">
    <source>
        <dbReference type="Proteomes" id="UP000195918"/>
    </source>
</evidence>
<sequence length="429" mass="48579">MTTKLIVISIDALGAIDIDLHQEKIPTLYSLIKKGTLVKKIKGIYPTLAYPSHVTLMTGMYPKNHGIINNTKNQSARLSPDWFWYDREIKVPTVYDTARKEGLTTASFLWPVTASSSIDYNIAEIFPNRIWNNQVMISLKASSPLFLLTMNQKYGHLRKGIMQPFLDDFITACTVDTILTKSPNLTLVHLVDMDSMRHAYGVQSKEAIDALQRQDARLEKIIQATKDNGTFDQTHFVVLGDHYQIDVATMIKLNALFVKKGWSKLKKNGSIKPNWQVYAKSCDGSTYIYCSQNCRVATEIIKESIIHLDGIEHVYLADEIKKMGADPNATLMVEAKPGFYFNDEAQGTLFEKVTKQDIGKINRYFGVHGFHPDKPNYETTACFFGPTIKENHIIEHANLIDEAPTFAKLLNLKTFPKKTDGKCLDDVFR</sequence>
<dbReference type="GO" id="GO:0047429">
    <property type="term" value="F:nucleoside triphosphate diphosphatase activity"/>
    <property type="evidence" value="ECO:0007669"/>
    <property type="project" value="UniProtKB-EC"/>
</dbReference>
<keyword evidence="1" id="KW-0378">Hydrolase</keyword>
<dbReference type="PANTHER" id="PTHR10151:SF120">
    <property type="entry name" value="BIS(5'-ADENOSYL)-TRIPHOSPHATASE"/>
    <property type="match status" value="1"/>
</dbReference>
<dbReference type="Pfam" id="PF01663">
    <property type="entry name" value="Phosphodiest"/>
    <property type="match status" value="1"/>
</dbReference>
<reference evidence="2" key="1">
    <citation type="submission" date="2017-02" db="EMBL/GenBank/DDBJ databases">
        <authorList>
            <person name="Dridi B."/>
        </authorList>
    </citation>
    <scope>NUCLEOTIDE SEQUENCE [LARGE SCALE GENOMIC DNA]</scope>
    <source>
        <strain evidence="2">bH819</strain>
    </source>
</reference>
<proteinExistence type="predicted"/>
<dbReference type="GO" id="GO:0004528">
    <property type="term" value="F:phosphodiesterase I activity"/>
    <property type="evidence" value="ECO:0007669"/>
    <property type="project" value="UniProtKB-EC"/>
</dbReference>
<evidence type="ECO:0000313" key="1">
    <source>
        <dbReference type="EMBL" id="SLM85915.1"/>
    </source>
</evidence>
<dbReference type="PANTHER" id="PTHR10151">
    <property type="entry name" value="ECTONUCLEOTIDE PYROPHOSPHATASE/PHOSPHODIESTERASE"/>
    <property type="match status" value="1"/>
</dbReference>
<name>A0A1X6WNQ1_9ENTE</name>
<dbReference type="InterPro" id="IPR002591">
    <property type="entry name" value="Phosphodiest/P_Trfase"/>
</dbReference>
<organism evidence="1 2">
    <name type="scientific">Vagococcus fluvialis bH819</name>
    <dbReference type="NCBI Taxonomy" id="1255619"/>
    <lineage>
        <taxon>Bacteria</taxon>
        <taxon>Bacillati</taxon>
        <taxon>Bacillota</taxon>
        <taxon>Bacilli</taxon>
        <taxon>Lactobacillales</taxon>
        <taxon>Enterococcaceae</taxon>
        <taxon>Vagococcus</taxon>
    </lineage>
</organism>
<dbReference type="SUPFAM" id="SSF53649">
    <property type="entry name" value="Alkaline phosphatase-like"/>
    <property type="match status" value="1"/>
</dbReference>
<dbReference type="EC" id="3.1.4.1" evidence="1"/>
<dbReference type="Proteomes" id="UP000195918">
    <property type="component" value="Unassembled WGS sequence"/>
</dbReference>
<protein>
    <submittedName>
        <fullName evidence="1">Alkaline phosphodiesterase I / Nucleotide pyrophosphatase</fullName>
        <ecNumber evidence="1">3.1.4.1</ecNumber>
        <ecNumber evidence="1">3.6.1.9</ecNumber>
    </submittedName>
</protein>
<dbReference type="InterPro" id="IPR017850">
    <property type="entry name" value="Alkaline_phosphatase_core_sf"/>
</dbReference>
<gene>
    <name evidence="1" type="ORF">FM121_07420</name>
</gene>
<dbReference type="OrthoDB" id="9779418at2"/>
<dbReference type="EMBL" id="FWFD01000009">
    <property type="protein sequence ID" value="SLM85915.1"/>
    <property type="molecule type" value="Genomic_DNA"/>
</dbReference>
<keyword evidence="2" id="KW-1185">Reference proteome</keyword>
<accession>A0A1X6WNQ1</accession>
<dbReference type="CDD" id="cd16018">
    <property type="entry name" value="Enpp"/>
    <property type="match status" value="1"/>
</dbReference>
<dbReference type="EC" id="3.6.1.9" evidence="1"/>